<gene>
    <name evidence="1" type="ORF">MM415B01262_0016</name>
    <name evidence="2" type="ORF">TM448B01332_0004</name>
</gene>
<dbReference type="EMBL" id="MT141377">
    <property type="protein sequence ID" value="QJA59616.1"/>
    <property type="molecule type" value="Genomic_DNA"/>
</dbReference>
<evidence type="ECO:0000313" key="2">
    <source>
        <dbReference type="EMBL" id="QJH98498.1"/>
    </source>
</evidence>
<sequence>MDQIVVGINVSMCREWSRDDATGELFPLSTGYVVNWQKVGEQAPSSKVFVEPYGVRNFVAELLGVPIKKKEKHGQDKANSEPASD</sequence>
<dbReference type="EMBL" id="MT144737">
    <property type="protein sequence ID" value="QJH98498.1"/>
    <property type="molecule type" value="Genomic_DNA"/>
</dbReference>
<evidence type="ECO:0000313" key="1">
    <source>
        <dbReference type="EMBL" id="QJA59616.1"/>
    </source>
</evidence>
<accession>A0A6M3IQ17</accession>
<protein>
    <submittedName>
        <fullName evidence="1">Uncharacterized protein</fullName>
    </submittedName>
</protein>
<dbReference type="AlphaFoldDB" id="A0A6M3IQ17"/>
<reference evidence="1" key="1">
    <citation type="submission" date="2020-03" db="EMBL/GenBank/DDBJ databases">
        <title>The deep terrestrial virosphere.</title>
        <authorList>
            <person name="Holmfeldt K."/>
            <person name="Nilsson E."/>
            <person name="Simone D."/>
            <person name="Lopez-Fernandez M."/>
            <person name="Wu X."/>
            <person name="de Brujin I."/>
            <person name="Lundin D."/>
            <person name="Andersson A."/>
            <person name="Bertilsson S."/>
            <person name="Dopson M."/>
        </authorList>
    </citation>
    <scope>NUCLEOTIDE SEQUENCE</scope>
    <source>
        <strain evidence="1">MM415B01262</strain>
        <strain evidence="2">TM448B01332</strain>
    </source>
</reference>
<name>A0A6M3IQ17_9ZZZZ</name>
<organism evidence="1">
    <name type="scientific">viral metagenome</name>
    <dbReference type="NCBI Taxonomy" id="1070528"/>
    <lineage>
        <taxon>unclassified sequences</taxon>
        <taxon>metagenomes</taxon>
        <taxon>organismal metagenomes</taxon>
    </lineage>
</organism>
<proteinExistence type="predicted"/>